<dbReference type="GO" id="GO:0006400">
    <property type="term" value="P:tRNA modification"/>
    <property type="evidence" value="ECO:0007669"/>
    <property type="project" value="UniProtKB-UniRule"/>
</dbReference>
<gene>
    <name evidence="1" type="primary">trhO</name>
    <name evidence="3" type="ORF">H9800_09125</name>
</gene>
<evidence type="ECO:0000313" key="4">
    <source>
        <dbReference type="Proteomes" id="UP000824220"/>
    </source>
</evidence>
<feature type="domain" description="Rhodanese" evidence="2">
    <location>
        <begin position="130"/>
        <end position="225"/>
    </location>
</feature>
<dbReference type="Gene3D" id="3.30.70.100">
    <property type="match status" value="1"/>
</dbReference>
<organism evidence="3 4">
    <name type="scientific">Candidatus Microbacterium stercoravium</name>
    <dbReference type="NCBI Taxonomy" id="2838697"/>
    <lineage>
        <taxon>Bacteria</taxon>
        <taxon>Bacillati</taxon>
        <taxon>Actinomycetota</taxon>
        <taxon>Actinomycetes</taxon>
        <taxon>Micrococcales</taxon>
        <taxon>Microbacteriaceae</taxon>
        <taxon>Microbacterium</taxon>
    </lineage>
</organism>
<dbReference type="InterPro" id="IPR020936">
    <property type="entry name" value="TrhO"/>
</dbReference>
<comment type="catalytic activity">
    <reaction evidence="1">
        <text>uridine(34) in tRNA + AH2 + O2 = 5-hydroxyuridine(34) in tRNA + A + H2O</text>
        <dbReference type="Rhea" id="RHEA:64224"/>
        <dbReference type="Rhea" id="RHEA-COMP:11727"/>
        <dbReference type="Rhea" id="RHEA-COMP:13381"/>
        <dbReference type="ChEBI" id="CHEBI:13193"/>
        <dbReference type="ChEBI" id="CHEBI:15377"/>
        <dbReference type="ChEBI" id="CHEBI:15379"/>
        <dbReference type="ChEBI" id="CHEBI:17499"/>
        <dbReference type="ChEBI" id="CHEBI:65315"/>
        <dbReference type="ChEBI" id="CHEBI:136877"/>
    </reaction>
</comment>
<dbReference type="EC" id="1.14.-.-" evidence="1"/>
<comment type="caution">
    <text evidence="3">The sequence shown here is derived from an EMBL/GenBank/DDBJ whole genome shotgun (WGS) entry which is preliminary data.</text>
</comment>
<dbReference type="PANTHER" id="PTHR43268:SF6">
    <property type="entry name" value="THIOSULFATE SULFURTRANSFERASE_RHODANESE-LIKE DOMAIN-CONTAINING PROTEIN 2"/>
    <property type="match status" value="1"/>
</dbReference>
<dbReference type="CDD" id="cd01518">
    <property type="entry name" value="RHOD_YceA"/>
    <property type="match status" value="1"/>
</dbReference>
<sequence length="296" mass="32090">MLFYTFTPIADPDAVRLWQRDLCELLGLRGRILISSQGINGTVGGEMAALKTYVRKTKQYDGFRDIDFKWSTGSGFDDDGASLDFPRLSVKVRDEIVSFGAPEELVVDEAGVVGGGTHLKPGELHKLVAERDDVVFFDGRNAFEAAVGKFKNAVVPNTATTRDFVAELDSGRYDHLKDKPVVTYCTGGIRCEVLSSLMTARGFGEVYQLDGGIVRYGETFGNTGLWEGSLYVFDGRETVTFGDDADVIGRCSGCGSPTDRLVNCADESCTSRTVQCEACGERAVCRSHAAAGVQAR</sequence>
<comment type="similarity">
    <text evidence="1">Belongs to the TrhO family.</text>
</comment>
<evidence type="ECO:0000259" key="2">
    <source>
        <dbReference type="PROSITE" id="PS50206"/>
    </source>
</evidence>
<evidence type="ECO:0000256" key="1">
    <source>
        <dbReference type="HAMAP-Rule" id="MF_00469"/>
    </source>
</evidence>
<reference evidence="3" key="1">
    <citation type="journal article" date="2021" name="PeerJ">
        <title>Extensive microbial diversity within the chicken gut microbiome revealed by metagenomics and culture.</title>
        <authorList>
            <person name="Gilroy R."/>
            <person name="Ravi A."/>
            <person name="Getino M."/>
            <person name="Pursley I."/>
            <person name="Horton D.L."/>
            <person name="Alikhan N.F."/>
            <person name="Baker D."/>
            <person name="Gharbi K."/>
            <person name="Hall N."/>
            <person name="Watson M."/>
            <person name="Adriaenssens E.M."/>
            <person name="Foster-Nyarko E."/>
            <person name="Jarju S."/>
            <person name="Secka A."/>
            <person name="Antonio M."/>
            <person name="Oren A."/>
            <person name="Chaudhuri R.R."/>
            <person name="La Ragione R."/>
            <person name="Hildebrand F."/>
            <person name="Pallen M.J."/>
        </authorList>
    </citation>
    <scope>NUCLEOTIDE SEQUENCE</scope>
    <source>
        <strain evidence="3">ChiHjej8B7-3636</strain>
    </source>
</reference>
<dbReference type="InterPro" id="IPR022111">
    <property type="entry name" value="Rhodanese_C"/>
</dbReference>
<dbReference type="Pfam" id="PF17773">
    <property type="entry name" value="UPF0176_N"/>
    <property type="match status" value="1"/>
</dbReference>
<name>A0A9D2H5H6_9MICO</name>
<dbReference type="SUPFAM" id="SSF52821">
    <property type="entry name" value="Rhodanese/Cell cycle control phosphatase"/>
    <property type="match status" value="1"/>
</dbReference>
<dbReference type="HAMAP" id="MF_00469">
    <property type="entry name" value="TrhO"/>
    <property type="match status" value="1"/>
</dbReference>
<dbReference type="InterPro" id="IPR036873">
    <property type="entry name" value="Rhodanese-like_dom_sf"/>
</dbReference>
<dbReference type="EMBL" id="DXAM01000129">
    <property type="protein sequence ID" value="HJA05002.1"/>
    <property type="molecule type" value="Genomic_DNA"/>
</dbReference>
<keyword evidence="1" id="KW-0819">tRNA processing</keyword>
<dbReference type="AlphaFoldDB" id="A0A9D2H5H6"/>
<comment type="function">
    <text evidence="1">Catalyzes oxygen-dependent 5-hydroxyuridine (ho5U) modification at position 34 in tRNAs.</text>
</comment>
<dbReference type="Pfam" id="PF00581">
    <property type="entry name" value="Rhodanese"/>
    <property type="match status" value="1"/>
</dbReference>
<dbReference type="Proteomes" id="UP000824220">
    <property type="component" value="Unassembled WGS sequence"/>
</dbReference>
<dbReference type="Pfam" id="PF12368">
    <property type="entry name" value="Rhodanese_C"/>
    <property type="match status" value="1"/>
</dbReference>
<dbReference type="PROSITE" id="PS50206">
    <property type="entry name" value="RHODANESE_3"/>
    <property type="match status" value="1"/>
</dbReference>
<keyword evidence="1" id="KW-0560">Oxidoreductase</keyword>
<dbReference type="InterPro" id="IPR040503">
    <property type="entry name" value="TRHO_N"/>
</dbReference>
<dbReference type="GO" id="GO:0016705">
    <property type="term" value="F:oxidoreductase activity, acting on paired donors, with incorporation or reduction of molecular oxygen"/>
    <property type="evidence" value="ECO:0007669"/>
    <property type="project" value="UniProtKB-UniRule"/>
</dbReference>
<proteinExistence type="inferred from homology"/>
<dbReference type="SMART" id="SM00450">
    <property type="entry name" value="RHOD"/>
    <property type="match status" value="1"/>
</dbReference>
<dbReference type="InterPro" id="IPR001763">
    <property type="entry name" value="Rhodanese-like_dom"/>
</dbReference>
<dbReference type="PANTHER" id="PTHR43268">
    <property type="entry name" value="THIOSULFATE SULFURTRANSFERASE/RHODANESE-LIKE DOMAIN-CONTAINING PROTEIN 2"/>
    <property type="match status" value="1"/>
</dbReference>
<dbReference type="NCBIfam" id="NF001134">
    <property type="entry name" value="PRK00142.1-2"/>
    <property type="match status" value="1"/>
</dbReference>
<dbReference type="Gene3D" id="3.40.250.10">
    <property type="entry name" value="Rhodanese-like domain"/>
    <property type="match status" value="1"/>
</dbReference>
<evidence type="ECO:0000313" key="3">
    <source>
        <dbReference type="EMBL" id="HJA05002.1"/>
    </source>
</evidence>
<accession>A0A9D2H5H6</accession>
<reference evidence="3" key="2">
    <citation type="submission" date="2021-04" db="EMBL/GenBank/DDBJ databases">
        <authorList>
            <person name="Gilroy R."/>
        </authorList>
    </citation>
    <scope>NUCLEOTIDE SEQUENCE</scope>
    <source>
        <strain evidence="3">ChiHjej8B7-3636</strain>
    </source>
</reference>
<protein>
    <recommendedName>
        <fullName evidence="1">tRNA uridine(34) hydroxylase</fullName>
        <ecNumber evidence="1">1.14.-.-</ecNumber>
    </recommendedName>
    <alternativeName>
        <fullName evidence="1">tRNA hydroxylation protein O</fullName>
    </alternativeName>
</protein>